<dbReference type="InterPro" id="IPR051704">
    <property type="entry name" value="FAD_aromatic-hydroxylase"/>
</dbReference>
<keyword evidence="2" id="KW-0274">FAD</keyword>
<dbReference type="PANTHER" id="PTHR46865:SF2">
    <property type="entry name" value="MONOOXYGENASE"/>
    <property type="match status" value="1"/>
</dbReference>
<sequence length="452" mass="49863">MSYKAPFEFVSLGMLDIIWRQQTLYLALHKTMSNLRVLVVGASIAGPATAYWLAKTGAKVTIIERFPQLRTNGQNIDIRTTGVSVMRKIPGMEEAVRANLQSMDGISLVRKDGRPYGTMTPTGDPDRQSLISEYEILRGDLSRILYDLTKNHESVNYIFGEQVASLQQPETGDGPVRVEFMNGTPSSEYDLVVACDGATSRTRTIGLGCAMRDYMQPINAWSAYFSVKKDLLNGSQIGHAYSAVNGRAVAIGPDQAGGNRATLMGINPRKDHSSMAKFREANKLSTDALKDFVAQQFQGAGWKCDEVVKGMMEADDFYASEWAQVKTPTLHKGRFAMVGDAGYAPGPTGTGTSLALTGAYLLAGEVEKHRGDLAAGLKGYEEQIRPLVDRMQKIPPLIPGMFAPQTAWGIWVRNMIFAFLCWSRLPWLFDKLFGAASAHSDEYKLPEYEWTN</sequence>
<dbReference type="Gene3D" id="3.30.9.10">
    <property type="entry name" value="D-Amino Acid Oxidase, subunit A, domain 2"/>
    <property type="match status" value="1"/>
</dbReference>
<dbReference type="Pfam" id="PF01494">
    <property type="entry name" value="FAD_binding_3"/>
    <property type="match status" value="1"/>
</dbReference>
<name>A0A0F7VK44_PENBI</name>
<dbReference type="Proteomes" id="UP000042958">
    <property type="component" value="Unassembled WGS sequence"/>
</dbReference>
<keyword evidence="3" id="KW-0560">Oxidoreductase</keyword>
<dbReference type="PANTHER" id="PTHR46865">
    <property type="entry name" value="OXIDOREDUCTASE-RELATED"/>
    <property type="match status" value="1"/>
</dbReference>
<keyword evidence="6" id="KW-1185">Reference proteome</keyword>
<keyword evidence="1" id="KW-0285">Flavoprotein</keyword>
<protein>
    <recommendedName>
        <fullName evidence="4">FAD-binding domain-containing protein</fullName>
    </recommendedName>
</protein>
<feature type="domain" description="FAD-binding" evidence="4">
    <location>
        <begin position="36"/>
        <end position="366"/>
    </location>
</feature>
<dbReference type="PRINTS" id="PR00420">
    <property type="entry name" value="RNGMNOXGNASE"/>
</dbReference>
<evidence type="ECO:0000259" key="4">
    <source>
        <dbReference type="Pfam" id="PF01494"/>
    </source>
</evidence>
<dbReference type="OrthoDB" id="655030at2759"/>
<dbReference type="GO" id="GO:0016491">
    <property type="term" value="F:oxidoreductase activity"/>
    <property type="evidence" value="ECO:0007669"/>
    <property type="project" value="UniProtKB-KW"/>
</dbReference>
<evidence type="ECO:0000313" key="5">
    <source>
        <dbReference type="EMBL" id="CEO60758.1"/>
    </source>
</evidence>
<dbReference type="InterPro" id="IPR002938">
    <property type="entry name" value="FAD-bd"/>
</dbReference>
<dbReference type="STRING" id="104259.A0A0F7VK44"/>
<evidence type="ECO:0000256" key="3">
    <source>
        <dbReference type="ARBA" id="ARBA00023002"/>
    </source>
</evidence>
<reference evidence="6" key="1">
    <citation type="journal article" date="2015" name="Genome Announc.">
        <title>Draft genome sequence of the fungus Penicillium brasilianum MG11.</title>
        <authorList>
            <person name="Horn F."/>
            <person name="Linde J."/>
            <person name="Mattern D.J."/>
            <person name="Walther G."/>
            <person name="Guthke R."/>
            <person name="Brakhage A.A."/>
            <person name="Valiante V."/>
        </authorList>
    </citation>
    <scope>NUCLEOTIDE SEQUENCE [LARGE SCALE GENOMIC DNA]</scope>
    <source>
        <strain evidence="6">MG11</strain>
    </source>
</reference>
<dbReference type="Gene3D" id="3.50.50.60">
    <property type="entry name" value="FAD/NAD(P)-binding domain"/>
    <property type="match status" value="1"/>
</dbReference>
<dbReference type="SUPFAM" id="SSF51905">
    <property type="entry name" value="FAD/NAD(P)-binding domain"/>
    <property type="match status" value="1"/>
</dbReference>
<dbReference type="AlphaFoldDB" id="A0A0F7VK44"/>
<evidence type="ECO:0000313" key="6">
    <source>
        <dbReference type="Proteomes" id="UP000042958"/>
    </source>
</evidence>
<proteinExistence type="predicted"/>
<accession>A0A0F7VK44</accession>
<evidence type="ECO:0000256" key="1">
    <source>
        <dbReference type="ARBA" id="ARBA00022630"/>
    </source>
</evidence>
<dbReference type="EMBL" id="CDHK01000004">
    <property type="protein sequence ID" value="CEO60758.1"/>
    <property type="molecule type" value="Genomic_DNA"/>
</dbReference>
<organism evidence="5 6">
    <name type="scientific">Penicillium brasilianum</name>
    <dbReference type="NCBI Taxonomy" id="104259"/>
    <lineage>
        <taxon>Eukaryota</taxon>
        <taxon>Fungi</taxon>
        <taxon>Dikarya</taxon>
        <taxon>Ascomycota</taxon>
        <taxon>Pezizomycotina</taxon>
        <taxon>Eurotiomycetes</taxon>
        <taxon>Eurotiomycetidae</taxon>
        <taxon>Eurotiales</taxon>
        <taxon>Aspergillaceae</taxon>
        <taxon>Penicillium</taxon>
    </lineage>
</organism>
<dbReference type="InterPro" id="IPR036188">
    <property type="entry name" value="FAD/NAD-bd_sf"/>
</dbReference>
<dbReference type="GO" id="GO:0071949">
    <property type="term" value="F:FAD binding"/>
    <property type="evidence" value="ECO:0007669"/>
    <property type="project" value="InterPro"/>
</dbReference>
<gene>
    <name evidence="5" type="ORF">PMG11_05306</name>
</gene>
<evidence type="ECO:0000256" key="2">
    <source>
        <dbReference type="ARBA" id="ARBA00022827"/>
    </source>
</evidence>